<dbReference type="EMBL" id="LDOU01000003">
    <property type="protein sequence ID" value="KLV11257.1"/>
    <property type="molecule type" value="Genomic_DNA"/>
</dbReference>
<dbReference type="Pfam" id="PF04794">
    <property type="entry name" value="YdjC"/>
    <property type="match status" value="1"/>
</dbReference>
<dbReference type="OrthoDB" id="9774177at2"/>
<dbReference type="GO" id="GO:0019213">
    <property type="term" value="F:deacetylase activity"/>
    <property type="evidence" value="ECO:0007669"/>
    <property type="project" value="TreeGrafter"/>
</dbReference>
<evidence type="ECO:0000313" key="7">
    <source>
        <dbReference type="Proteomes" id="UP000035909"/>
    </source>
</evidence>
<dbReference type="AlphaFoldDB" id="A0A0J1KAB6"/>
<dbReference type="InterPro" id="IPR006879">
    <property type="entry name" value="YdjC-like"/>
</dbReference>
<organism evidence="6 7">
    <name type="scientific">Photobacterium ganghwense</name>
    <dbReference type="NCBI Taxonomy" id="320778"/>
    <lineage>
        <taxon>Bacteria</taxon>
        <taxon>Pseudomonadati</taxon>
        <taxon>Pseudomonadota</taxon>
        <taxon>Gammaproteobacteria</taxon>
        <taxon>Vibrionales</taxon>
        <taxon>Vibrionaceae</taxon>
        <taxon>Photobacterium</taxon>
    </lineage>
</organism>
<dbReference type="NCBIfam" id="NF002559">
    <property type="entry name" value="PRK02134.1"/>
    <property type="match status" value="1"/>
</dbReference>
<dbReference type="RefSeq" id="WP_047883757.1">
    <property type="nucleotide sequence ID" value="NZ_CP071325.1"/>
</dbReference>
<comment type="caution">
    <text evidence="6">The sequence shown here is derived from an EMBL/GenBank/DDBJ whole genome shotgun (WGS) entry which is preliminary data.</text>
</comment>
<dbReference type="Gene3D" id="3.20.20.370">
    <property type="entry name" value="Glycoside hydrolase/deacetylase"/>
    <property type="match status" value="1"/>
</dbReference>
<keyword evidence="2" id="KW-0479">Metal-binding</keyword>
<dbReference type="GO" id="GO:0016811">
    <property type="term" value="F:hydrolase activity, acting on carbon-nitrogen (but not peptide) bonds, in linear amides"/>
    <property type="evidence" value="ECO:0007669"/>
    <property type="project" value="InterPro"/>
</dbReference>
<reference evidence="6 7" key="1">
    <citation type="submission" date="2015-05" db="EMBL/GenBank/DDBJ databases">
        <title>Photobacterium galathea sp. nov.</title>
        <authorList>
            <person name="Machado H."/>
            <person name="Gram L."/>
        </authorList>
    </citation>
    <scope>NUCLEOTIDE SEQUENCE [LARGE SCALE GENOMIC DNA]</scope>
    <source>
        <strain evidence="6 7">DSM 22954</strain>
    </source>
</reference>
<gene>
    <name evidence="6" type="ORF">ABT57_03205</name>
</gene>
<keyword evidence="4" id="KW-0460">Magnesium</keyword>
<sequence length="241" mass="26099">MHVIFNADDFGLTLGVNLGIVESCVAGVVRSTTLMVGMPAEQQAVQLAGNTPALKVGVHLRFTAGSPLTAASSLVNEQGKFLPYSAFWAHQGMSQQQIADETTAQIEHFLAQGLALSHVDSHHHAHTHPELLPVIEEVVQGYRVPLRGSGLAGSTCRYAFESGFYGEELTLSRLTALLDGHQGRCDVLEVMTHPALVDQSLLELSSYNIARTRELAVLTDPRLPELLKQRGITVADYSSLF</sequence>
<dbReference type="GO" id="GO:0000272">
    <property type="term" value="P:polysaccharide catabolic process"/>
    <property type="evidence" value="ECO:0007669"/>
    <property type="project" value="InterPro"/>
</dbReference>
<evidence type="ECO:0000256" key="5">
    <source>
        <dbReference type="ARBA" id="ARBA00023277"/>
    </source>
</evidence>
<dbReference type="SUPFAM" id="SSF88713">
    <property type="entry name" value="Glycoside hydrolase/deacetylase"/>
    <property type="match status" value="1"/>
</dbReference>
<dbReference type="PANTHER" id="PTHR31609">
    <property type="entry name" value="YDJC DEACETYLASE FAMILY MEMBER"/>
    <property type="match status" value="1"/>
</dbReference>
<dbReference type="CDD" id="cd10803">
    <property type="entry name" value="YdjC_EF3048_like"/>
    <property type="match status" value="1"/>
</dbReference>
<evidence type="ECO:0000256" key="4">
    <source>
        <dbReference type="ARBA" id="ARBA00022842"/>
    </source>
</evidence>
<dbReference type="PATRIC" id="fig|320778.3.peg.687"/>
<dbReference type="Proteomes" id="UP000035909">
    <property type="component" value="Unassembled WGS sequence"/>
</dbReference>
<evidence type="ECO:0000256" key="1">
    <source>
        <dbReference type="ARBA" id="ARBA00001946"/>
    </source>
</evidence>
<dbReference type="STRING" id="320778.ABT57_03205"/>
<keyword evidence="5" id="KW-0119">Carbohydrate metabolism</keyword>
<keyword evidence="3" id="KW-0378">Hydrolase</keyword>
<accession>A0A0J1KAB6</accession>
<protein>
    <recommendedName>
        <fullName evidence="8">Carbohydrate deacetylase</fullName>
    </recommendedName>
</protein>
<dbReference type="PANTHER" id="PTHR31609:SF1">
    <property type="entry name" value="CARBOHYDRATE DEACETYLASE"/>
    <property type="match status" value="1"/>
</dbReference>
<evidence type="ECO:0000256" key="2">
    <source>
        <dbReference type="ARBA" id="ARBA00022723"/>
    </source>
</evidence>
<comment type="cofactor">
    <cofactor evidence="1">
        <name>Mg(2+)</name>
        <dbReference type="ChEBI" id="CHEBI:18420"/>
    </cofactor>
</comment>
<proteinExistence type="predicted"/>
<dbReference type="InterPro" id="IPR022948">
    <property type="entry name" value="COD_ChbG_bac"/>
</dbReference>
<name>A0A0J1KAB6_9GAMM</name>
<evidence type="ECO:0000313" key="6">
    <source>
        <dbReference type="EMBL" id="KLV11257.1"/>
    </source>
</evidence>
<dbReference type="InterPro" id="IPR011330">
    <property type="entry name" value="Glyco_hydro/deAcase_b/a-brl"/>
</dbReference>
<dbReference type="GO" id="GO:0046872">
    <property type="term" value="F:metal ion binding"/>
    <property type="evidence" value="ECO:0007669"/>
    <property type="project" value="UniProtKB-KW"/>
</dbReference>
<evidence type="ECO:0000256" key="3">
    <source>
        <dbReference type="ARBA" id="ARBA00022801"/>
    </source>
</evidence>
<keyword evidence="7" id="KW-1185">Reference proteome</keyword>
<evidence type="ECO:0008006" key="8">
    <source>
        <dbReference type="Google" id="ProtNLM"/>
    </source>
</evidence>